<dbReference type="Proteomes" id="UP000087171">
    <property type="component" value="Chromosome Ca5"/>
</dbReference>
<feature type="compositionally biased region" description="Polar residues" evidence="1">
    <location>
        <begin position="142"/>
        <end position="155"/>
    </location>
</feature>
<dbReference type="STRING" id="3827.A0A1S2YAL2"/>
<dbReference type="KEGG" id="cam:101512544"/>
<dbReference type="InterPro" id="IPR006868">
    <property type="entry name" value="DUF630"/>
</dbReference>
<reference evidence="5 6" key="2">
    <citation type="submission" date="2025-04" db="UniProtKB">
        <authorList>
            <consortium name="RefSeq"/>
        </authorList>
    </citation>
    <scope>IDENTIFICATION</scope>
    <source>
        <tissue evidence="5 6">Etiolated seedlings</tissue>
    </source>
</reference>
<feature type="compositionally biased region" description="Basic and acidic residues" evidence="1">
    <location>
        <begin position="772"/>
        <end position="790"/>
    </location>
</feature>
<feature type="region of interest" description="Disordered" evidence="1">
    <location>
        <begin position="677"/>
        <end position="708"/>
    </location>
</feature>
<dbReference type="RefSeq" id="XP_004501975.1">
    <property type="nucleotide sequence ID" value="XM_004501918.3"/>
</dbReference>
<dbReference type="GeneID" id="101512544"/>
<dbReference type="RefSeq" id="XP_027190661.1">
    <property type="nucleotide sequence ID" value="XM_027334860.1"/>
</dbReference>
<feature type="domain" description="DUF632" evidence="2">
    <location>
        <begin position="331"/>
        <end position="672"/>
    </location>
</feature>
<organism evidence="4 5">
    <name type="scientific">Cicer arietinum</name>
    <name type="common">Chickpea</name>
    <name type="synonym">Garbanzo</name>
    <dbReference type="NCBI Taxonomy" id="3827"/>
    <lineage>
        <taxon>Eukaryota</taxon>
        <taxon>Viridiplantae</taxon>
        <taxon>Streptophyta</taxon>
        <taxon>Embryophyta</taxon>
        <taxon>Tracheophyta</taxon>
        <taxon>Spermatophyta</taxon>
        <taxon>Magnoliopsida</taxon>
        <taxon>eudicotyledons</taxon>
        <taxon>Gunneridae</taxon>
        <taxon>Pentapetalae</taxon>
        <taxon>rosids</taxon>
        <taxon>fabids</taxon>
        <taxon>Fabales</taxon>
        <taxon>Fabaceae</taxon>
        <taxon>Papilionoideae</taxon>
        <taxon>50 kb inversion clade</taxon>
        <taxon>NPAAA clade</taxon>
        <taxon>Hologalegina</taxon>
        <taxon>IRL clade</taxon>
        <taxon>Cicereae</taxon>
        <taxon>Cicer</taxon>
    </lineage>
</organism>
<dbReference type="PaxDb" id="3827-XP_004501975.1"/>
<evidence type="ECO:0000313" key="5">
    <source>
        <dbReference type="RefSeq" id="XP_004501975.1"/>
    </source>
</evidence>
<gene>
    <name evidence="5 6" type="primary">LOC101512544</name>
</gene>
<evidence type="ECO:0000313" key="4">
    <source>
        <dbReference type="Proteomes" id="UP000087171"/>
    </source>
</evidence>
<proteinExistence type="predicted"/>
<dbReference type="OrthoDB" id="694308at2759"/>
<dbReference type="Pfam" id="PF04783">
    <property type="entry name" value="DUF630"/>
    <property type="match status" value="1"/>
</dbReference>
<accession>A0A1S2YAL2</accession>
<feature type="region of interest" description="Disordered" evidence="1">
    <location>
        <begin position="141"/>
        <end position="170"/>
    </location>
</feature>
<dbReference type="PANTHER" id="PTHR21450">
    <property type="entry name" value="PROTEIN ALTERED PHOSPHATE STARVATION RESPONSE 1"/>
    <property type="match status" value="1"/>
</dbReference>
<sequence length="790" mass="89108">MGATSSKLDDDKALQLCRERKKFVRQALDGRCSLAAAYVSYVQSLKITGTALRKFTEPEAPMESSLYTSTNATPEPLAFNEKTPSQFSFSSPSASQRIDAVETFSPTPSPPSSTKFQANHMKFSSISSKKVEEKLPVPVIGTVTSSSTPQNATPRSTERSETSAFEDSSLPVGTPPWDFFGLFHPIDHQFSFQEGKGMHQDLGIANDITRLREEEGLPELEDDEEKVSSQASEVSRDSEDEFEDEPATETLVRKFENFNRVNDHVQANGLPVTNKPQAGDSAVNGEKGSSAFPDVSPLKTSSNVSVLPAETNKLAEKENHFENKVVPKDFYASMKEIEFLFVRASESGKEVPRMLEANKLHFRPIFQAKENSSVASSFLKACCSCGQDPSQVVEEPAQNSVKYLTWHRTMSSRSSSSRNPLGANSKDDIDDHTNNLFDNFCMISGSHASTLDRLFAWERKLYDEVKASGVIRKEYDMKCKILQHLESKGEKTSTIDKTRAVVKDLHSRIRVAILRIDSISKRIEELRDKELQPQLEELIEGLSRMWEVMYDCHKLQFQIMSTAYYNNHARITTHSELRKQIASYLETELHYLSSSFTKWVGAQKAYLAAINGWLNKCVSLQQKSAKKKRRPQPPLLRMYGPPIYATCDIWLEKLGELPIQEVVDSIKSLANETSRFLPRQEKNHAKGAKHPHLASWNNDAGNESSDNLLRDDTSEDWMSGFDQFRASFIRFLGELNNFSGSSVKMYKELRQAIQQSKTHYYHRSNSQTQDDSSTKPESQVDKPENKNSKQ</sequence>
<feature type="region of interest" description="Disordered" evidence="1">
    <location>
        <begin position="756"/>
        <end position="790"/>
    </location>
</feature>
<feature type="compositionally biased region" description="Acidic residues" evidence="1">
    <location>
        <begin position="216"/>
        <end position="225"/>
    </location>
</feature>
<feature type="region of interest" description="Disordered" evidence="1">
    <location>
        <begin position="267"/>
        <end position="301"/>
    </location>
</feature>
<dbReference type="eggNOG" id="ENOG502QSAZ">
    <property type="taxonomic scope" value="Eukaryota"/>
</dbReference>
<dbReference type="InterPro" id="IPR006867">
    <property type="entry name" value="DUF632"/>
</dbReference>
<evidence type="ECO:0000259" key="3">
    <source>
        <dbReference type="Pfam" id="PF04783"/>
    </source>
</evidence>
<dbReference type="PANTHER" id="PTHR21450:SF6">
    <property type="entry name" value="EXPRESSED PROTEIN"/>
    <property type="match status" value="1"/>
</dbReference>
<dbReference type="Pfam" id="PF04782">
    <property type="entry name" value="DUF632"/>
    <property type="match status" value="1"/>
</dbReference>
<keyword evidence="4" id="KW-1185">Reference proteome</keyword>
<reference evidence="4" key="1">
    <citation type="journal article" date="2013" name="Nat. Biotechnol.">
        <title>Draft genome sequence of chickpea (Cicer arietinum) provides a resource for trait improvement.</title>
        <authorList>
            <person name="Varshney R.K."/>
            <person name="Song C."/>
            <person name="Saxena R.K."/>
            <person name="Azam S."/>
            <person name="Yu S."/>
            <person name="Sharpe A.G."/>
            <person name="Cannon S."/>
            <person name="Baek J."/>
            <person name="Rosen B.D."/>
            <person name="Tar'an B."/>
            <person name="Millan T."/>
            <person name="Zhang X."/>
            <person name="Ramsay L.D."/>
            <person name="Iwata A."/>
            <person name="Wang Y."/>
            <person name="Nelson W."/>
            <person name="Farmer A.D."/>
            <person name="Gaur P.M."/>
            <person name="Soderlund C."/>
            <person name="Penmetsa R.V."/>
            <person name="Xu C."/>
            <person name="Bharti A.K."/>
            <person name="He W."/>
            <person name="Winter P."/>
            <person name="Zhao S."/>
            <person name="Hane J.K."/>
            <person name="Carrasquilla-Garcia N."/>
            <person name="Condie J.A."/>
            <person name="Upadhyaya H.D."/>
            <person name="Luo M.C."/>
            <person name="Thudi M."/>
            <person name="Gowda C.L."/>
            <person name="Singh N.P."/>
            <person name="Lichtenzveig J."/>
            <person name="Gali K.K."/>
            <person name="Rubio J."/>
            <person name="Nadarajan N."/>
            <person name="Dolezel J."/>
            <person name="Bansal K.C."/>
            <person name="Xu X."/>
            <person name="Edwards D."/>
            <person name="Zhang G."/>
            <person name="Kahl G."/>
            <person name="Gil J."/>
            <person name="Singh K.B."/>
            <person name="Datta S.K."/>
            <person name="Jackson S.A."/>
            <person name="Wang J."/>
            <person name="Cook D.R."/>
        </authorList>
    </citation>
    <scope>NUCLEOTIDE SEQUENCE [LARGE SCALE GENOMIC DNA]</scope>
    <source>
        <strain evidence="4">cv. CDC Frontier</strain>
    </source>
</reference>
<feature type="compositionally biased region" description="Polar residues" evidence="1">
    <location>
        <begin position="695"/>
        <end position="707"/>
    </location>
</feature>
<feature type="domain" description="DUF630" evidence="3">
    <location>
        <begin position="1"/>
        <end position="59"/>
    </location>
</feature>
<name>A0A1S2YAL2_CICAR</name>
<feature type="compositionally biased region" description="Polar residues" evidence="1">
    <location>
        <begin position="756"/>
        <end position="771"/>
    </location>
</feature>
<protein>
    <submittedName>
        <fullName evidence="5 6">Nitrate regulatory gene2 protein-like</fullName>
    </submittedName>
</protein>
<dbReference type="AlphaFoldDB" id="A0A1S2YAL2"/>
<feature type="region of interest" description="Disordered" evidence="1">
    <location>
        <begin position="216"/>
        <end position="246"/>
    </location>
</feature>
<evidence type="ECO:0000259" key="2">
    <source>
        <dbReference type="Pfam" id="PF04782"/>
    </source>
</evidence>
<evidence type="ECO:0000256" key="1">
    <source>
        <dbReference type="SAM" id="MobiDB-lite"/>
    </source>
</evidence>
<evidence type="ECO:0000313" key="6">
    <source>
        <dbReference type="RefSeq" id="XP_027190661.1"/>
    </source>
</evidence>